<gene>
    <name evidence="2" type="ORF">V6N12_012748</name>
</gene>
<dbReference type="PANTHER" id="PTHR34996:SF3">
    <property type="entry name" value="OS06G0327400 PROTEIN"/>
    <property type="match status" value="1"/>
</dbReference>
<dbReference type="EMBL" id="JBBPBM010000029">
    <property type="protein sequence ID" value="KAK8536086.1"/>
    <property type="molecule type" value="Genomic_DNA"/>
</dbReference>
<accession>A0ABR2DF80</accession>
<feature type="compositionally biased region" description="Basic residues" evidence="1">
    <location>
        <begin position="10"/>
        <end position="26"/>
    </location>
</feature>
<dbReference type="PANTHER" id="PTHR34996">
    <property type="entry name" value="OS06G0327400 PROTEIN"/>
    <property type="match status" value="1"/>
</dbReference>
<name>A0ABR2DF80_9ROSI</name>
<feature type="region of interest" description="Disordered" evidence="1">
    <location>
        <begin position="1"/>
        <end position="26"/>
    </location>
</feature>
<sequence length="153" mass="17971">MRNTMGYTRVAKRSCPRPRGRGRGRTRTKGLRLNILCRRFWVQGLRARFLYFFTRLGSYFRFLFRKMRMSGSGRRRSLVVPNTCSFRSPLGRSNSFYSEAISDCLEFIKRSSVSHHPQTKPLPLPLPETYDSSLRILQFHQKTPHSITNIDHT</sequence>
<evidence type="ECO:0008006" key="4">
    <source>
        <dbReference type="Google" id="ProtNLM"/>
    </source>
</evidence>
<dbReference type="Proteomes" id="UP001472677">
    <property type="component" value="Unassembled WGS sequence"/>
</dbReference>
<protein>
    <recommendedName>
        <fullName evidence="4">Ribosomal protein L2</fullName>
    </recommendedName>
</protein>
<evidence type="ECO:0000313" key="2">
    <source>
        <dbReference type="EMBL" id="KAK8536086.1"/>
    </source>
</evidence>
<evidence type="ECO:0000313" key="3">
    <source>
        <dbReference type="Proteomes" id="UP001472677"/>
    </source>
</evidence>
<proteinExistence type="predicted"/>
<evidence type="ECO:0000256" key="1">
    <source>
        <dbReference type="SAM" id="MobiDB-lite"/>
    </source>
</evidence>
<comment type="caution">
    <text evidence="2">The sequence shown here is derived from an EMBL/GenBank/DDBJ whole genome shotgun (WGS) entry which is preliminary data.</text>
</comment>
<organism evidence="2 3">
    <name type="scientific">Hibiscus sabdariffa</name>
    <name type="common">roselle</name>
    <dbReference type="NCBI Taxonomy" id="183260"/>
    <lineage>
        <taxon>Eukaryota</taxon>
        <taxon>Viridiplantae</taxon>
        <taxon>Streptophyta</taxon>
        <taxon>Embryophyta</taxon>
        <taxon>Tracheophyta</taxon>
        <taxon>Spermatophyta</taxon>
        <taxon>Magnoliopsida</taxon>
        <taxon>eudicotyledons</taxon>
        <taxon>Gunneridae</taxon>
        <taxon>Pentapetalae</taxon>
        <taxon>rosids</taxon>
        <taxon>malvids</taxon>
        <taxon>Malvales</taxon>
        <taxon>Malvaceae</taxon>
        <taxon>Malvoideae</taxon>
        <taxon>Hibiscus</taxon>
    </lineage>
</organism>
<reference evidence="2 3" key="1">
    <citation type="journal article" date="2024" name="G3 (Bethesda)">
        <title>Genome assembly of Hibiscus sabdariffa L. provides insights into metabolisms of medicinal natural products.</title>
        <authorList>
            <person name="Kim T."/>
        </authorList>
    </citation>
    <scope>NUCLEOTIDE SEQUENCE [LARGE SCALE GENOMIC DNA]</scope>
    <source>
        <strain evidence="2">TK-2024</strain>
        <tissue evidence="2">Old leaves</tissue>
    </source>
</reference>
<keyword evidence="3" id="KW-1185">Reference proteome</keyword>